<accession>A0A516Q5S0</accession>
<gene>
    <name evidence="3" type="ORF">FOE78_12135</name>
</gene>
<dbReference type="PANTHER" id="PTHR24094">
    <property type="entry name" value="SECRETED PROTEIN"/>
    <property type="match status" value="1"/>
</dbReference>
<dbReference type="InterPro" id="IPR011089">
    <property type="entry name" value="GmrSD_C"/>
</dbReference>
<dbReference type="OrthoDB" id="5196645at2"/>
<feature type="compositionally biased region" description="Polar residues" evidence="1">
    <location>
        <begin position="61"/>
        <end position="72"/>
    </location>
</feature>
<proteinExistence type="predicted"/>
<feature type="compositionally biased region" description="Low complexity" evidence="1">
    <location>
        <begin position="311"/>
        <end position="325"/>
    </location>
</feature>
<name>A0A516Q5S0_9ACTN</name>
<organism evidence="3 4">
    <name type="scientific">Microlunatus elymi</name>
    <dbReference type="NCBI Taxonomy" id="2596828"/>
    <lineage>
        <taxon>Bacteria</taxon>
        <taxon>Bacillati</taxon>
        <taxon>Actinomycetota</taxon>
        <taxon>Actinomycetes</taxon>
        <taxon>Propionibacteriales</taxon>
        <taxon>Propionibacteriaceae</taxon>
        <taxon>Microlunatus</taxon>
    </lineage>
</organism>
<evidence type="ECO:0000259" key="2">
    <source>
        <dbReference type="Pfam" id="PF07510"/>
    </source>
</evidence>
<feature type="compositionally biased region" description="Basic and acidic residues" evidence="1">
    <location>
        <begin position="358"/>
        <end position="367"/>
    </location>
</feature>
<feature type="compositionally biased region" description="Low complexity" evidence="1">
    <location>
        <begin position="46"/>
        <end position="57"/>
    </location>
</feature>
<feature type="domain" description="GmrSD restriction endonucleases C-terminal" evidence="2">
    <location>
        <begin position="137"/>
        <end position="270"/>
    </location>
</feature>
<evidence type="ECO:0000256" key="1">
    <source>
        <dbReference type="SAM" id="MobiDB-lite"/>
    </source>
</evidence>
<sequence>MFGAGIVVGLLILVIALVGRGNPDPTTAGPESSPRATTPASPTPARPASTPSQSASPHLSPRSTSPSETATSRKPKPAPTKITTKAAPKPSASAKQGTALAAVATLPVKGRAPKTGYDRDEFGPAWADTDDNGCDTRDDVLNRDLSRKKFDGCVVLRGVLDDPYTGETIHFRRGITTSAKVQIDHLVAESDAWQKGAQQWTASKREKFANDTLNLLAVDGPENASKGDGDAATWLPPQKSFRCDYVAHQVAVKRLYGLWVTAAEKVAMQRVLRSCPTMKLPTRQAIPPHPATTSHPKHSTRPKTGSGSDGSGSSSRTGSGDSNPGSGSGSDQGVVHPGAFCAPAGATGHTAKGTPMECKTKPGDPRNRWRSAS</sequence>
<keyword evidence="4" id="KW-1185">Reference proteome</keyword>
<dbReference type="PANTHER" id="PTHR24094:SF15">
    <property type="entry name" value="AMP-DEPENDENT SYNTHETASE_LIGASE DOMAIN-CONTAINING PROTEIN-RELATED"/>
    <property type="match status" value="1"/>
</dbReference>
<feature type="region of interest" description="Disordered" evidence="1">
    <location>
        <begin position="25"/>
        <end position="96"/>
    </location>
</feature>
<dbReference type="Proteomes" id="UP000319263">
    <property type="component" value="Chromosome"/>
</dbReference>
<reference evidence="3 4" key="1">
    <citation type="submission" date="2019-07" db="EMBL/GenBank/DDBJ databases">
        <title>Microlunatus dokdonensis sp. nov. isolated from the rhizospheric soil of the wild plant Elymus tsukushiensis.</title>
        <authorList>
            <person name="Ghim S.-Y."/>
            <person name="Hwang Y.-J."/>
            <person name="Son J.-S."/>
            <person name="Shin J.-H."/>
        </authorList>
    </citation>
    <scope>NUCLEOTIDE SEQUENCE [LARGE SCALE GENOMIC DNA]</scope>
    <source>
        <strain evidence="3 4">KUDC0627</strain>
    </source>
</reference>
<protein>
    <submittedName>
        <fullName evidence="3">DUF1524 domain-containing protein</fullName>
    </submittedName>
</protein>
<dbReference type="KEGG" id="mik:FOE78_12135"/>
<evidence type="ECO:0000313" key="4">
    <source>
        <dbReference type="Proteomes" id="UP000319263"/>
    </source>
</evidence>
<dbReference type="AlphaFoldDB" id="A0A516Q5S0"/>
<dbReference type="Pfam" id="PF07510">
    <property type="entry name" value="GmrSD_C"/>
    <property type="match status" value="1"/>
</dbReference>
<dbReference type="EMBL" id="CP041692">
    <property type="protein sequence ID" value="QDP98764.1"/>
    <property type="molecule type" value="Genomic_DNA"/>
</dbReference>
<feature type="compositionally biased region" description="Low complexity" evidence="1">
    <location>
        <begin position="79"/>
        <end position="95"/>
    </location>
</feature>
<evidence type="ECO:0000313" key="3">
    <source>
        <dbReference type="EMBL" id="QDP98764.1"/>
    </source>
</evidence>
<feature type="region of interest" description="Disordered" evidence="1">
    <location>
        <begin position="279"/>
        <end position="373"/>
    </location>
</feature>